<dbReference type="EMBL" id="JAEFBK010000005">
    <property type="protein sequence ID" value="KAG7604880.1"/>
    <property type="molecule type" value="Genomic_DNA"/>
</dbReference>
<proteinExistence type="predicted"/>
<comment type="caution">
    <text evidence="4">The sequence shown here is derived from an EMBL/GenBank/DDBJ whole genome shotgun (WGS) entry which is preliminary data.</text>
</comment>
<organism evidence="4 5">
    <name type="scientific">Arabidopsis thaliana x Arabidopsis arenosa</name>
    <dbReference type="NCBI Taxonomy" id="1240361"/>
    <lineage>
        <taxon>Eukaryota</taxon>
        <taxon>Viridiplantae</taxon>
        <taxon>Streptophyta</taxon>
        <taxon>Embryophyta</taxon>
        <taxon>Tracheophyta</taxon>
        <taxon>Spermatophyta</taxon>
        <taxon>Magnoliopsida</taxon>
        <taxon>eudicotyledons</taxon>
        <taxon>Gunneridae</taxon>
        <taxon>Pentapetalae</taxon>
        <taxon>rosids</taxon>
        <taxon>malvids</taxon>
        <taxon>Brassicales</taxon>
        <taxon>Brassicaceae</taxon>
        <taxon>Camelineae</taxon>
        <taxon>Arabidopsis</taxon>
    </lineage>
</organism>
<feature type="compositionally biased region" description="Basic and acidic residues" evidence="1">
    <location>
        <begin position="148"/>
        <end position="158"/>
    </location>
</feature>
<dbReference type="Proteomes" id="UP000694240">
    <property type="component" value="Chromosome 5"/>
</dbReference>
<gene>
    <name evidence="4" type="ORF">ISN45_At05g039190</name>
</gene>
<name>A0A8T2D3D5_9BRAS</name>
<dbReference type="AlphaFoldDB" id="A0A8T2D3D5"/>
<dbReference type="InterPro" id="IPR045595">
    <property type="entry name" value="SufBD_N"/>
</dbReference>
<accession>A0A8T2D3D5</accession>
<sequence>MLVMIDTKRSPVYIDSQVELNTFFMIRGRYPSLNLFVSFITTVKTLRNNVSRAHGDDAESDRVSNVDENNEAVDEQDDVEDDKTDEDEEEGDNEDGDGYDDYQGDDGSMGGSTLDPTIDGNVEENVILTPGEFSRLLAECTYTSQRVPGEDNISHSGDRTPVVTPRIRANDGTEPSDKLQQYFQNQDYDKKYGFVENIDSFTIPKGLSEETIRLISKLKKEPAWILEYRLKAYAKFLKLEEPKWSDNRCSLTKKKCSPKVAVDAVYNSESIAITNKEPLEKSGVIFCSISEAIRKYPDLIKKYLGRVVPSDDNYYAALNTAVFSDGSFCYIPKNTRCPMPLSSYFRMNSIENTGQFERTLIVAEEGSFVEYSEGCTAISHDKNQLHAAVVELYCAEGAEIKYSTRGLCAGDRSKISWTQVEKGFAITWKYPSVVLEGDDSVGEAENARNTSTCDSMLIGDNAAANTYPYIQVKNPSARIEHEASTSKIGEDQIFYFQQRGIDHERALAAMISGFCRDVFNKLPNEFGAEVNQLLSIKLEGSVG</sequence>
<evidence type="ECO:0000256" key="1">
    <source>
        <dbReference type="SAM" id="MobiDB-lite"/>
    </source>
</evidence>
<protein>
    <submittedName>
        <fullName evidence="4">SUF system FeS cluster assembly SufBD superfamily</fullName>
    </submittedName>
</protein>
<feature type="domain" description="SUF system FeS cluster assembly SufBD N-terminal" evidence="3">
    <location>
        <begin position="275"/>
        <end position="340"/>
    </location>
</feature>
<dbReference type="GO" id="GO:0016226">
    <property type="term" value="P:iron-sulfur cluster assembly"/>
    <property type="evidence" value="ECO:0007669"/>
    <property type="project" value="InterPro"/>
</dbReference>
<reference evidence="4 5" key="1">
    <citation type="submission" date="2020-12" db="EMBL/GenBank/DDBJ databases">
        <title>Concerted genomic and epigenomic changes stabilize Arabidopsis allopolyploids.</title>
        <authorList>
            <person name="Chen Z."/>
        </authorList>
    </citation>
    <scope>NUCLEOTIDE SEQUENCE [LARGE SCALE GENOMIC DNA]</scope>
    <source>
        <strain evidence="4">Allo738</strain>
        <tissue evidence="4">Leaf</tissue>
    </source>
</reference>
<dbReference type="InterPro" id="IPR000825">
    <property type="entry name" value="SUF_FeS_clus_asmbl_SufBD_core"/>
</dbReference>
<feature type="compositionally biased region" description="Basic and acidic residues" evidence="1">
    <location>
        <begin position="53"/>
        <end position="65"/>
    </location>
</feature>
<evidence type="ECO:0000259" key="2">
    <source>
        <dbReference type="Pfam" id="PF01458"/>
    </source>
</evidence>
<feature type="region of interest" description="Disordered" evidence="1">
    <location>
        <begin position="52"/>
        <end position="117"/>
    </location>
</feature>
<evidence type="ECO:0000313" key="5">
    <source>
        <dbReference type="Proteomes" id="UP000694240"/>
    </source>
</evidence>
<keyword evidence="5" id="KW-1185">Reference proteome</keyword>
<dbReference type="PANTHER" id="PTHR30508">
    <property type="entry name" value="FES CLUSTER ASSEMBLY PROTEIN SUF"/>
    <property type="match status" value="1"/>
</dbReference>
<evidence type="ECO:0000259" key="3">
    <source>
        <dbReference type="Pfam" id="PF19295"/>
    </source>
</evidence>
<feature type="compositionally biased region" description="Acidic residues" evidence="1">
    <location>
        <begin position="68"/>
        <end position="104"/>
    </location>
</feature>
<dbReference type="PANTHER" id="PTHR30508:SF1">
    <property type="entry name" value="UPF0051 PROTEIN ABCI8, CHLOROPLASTIC-RELATED"/>
    <property type="match status" value="1"/>
</dbReference>
<dbReference type="InterPro" id="IPR055346">
    <property type="entry name" value="Fe-S_cluster_assembly_SufBD"/>
</dbReference>
<evidence type="ECO:0000313" key="4">
    <source>
        <dbReference type="EMBL" id="KAG7604880.1"/>
    </source>
</evidence>
<feature type="region of interest" description="Disordered" evidence="1">
    <location>
        <begin position="147"/>
        <end position="175"/>
    </location>
</feature>
<dbReference type="Pfam" id="PF01458">
    <property type="entry name" value="SUFBD_core"/>
    <property type="match status" value="1"/>
</dbReference>
<feature type="domain" description="SUF system FeS cluster assembly SufBD core" evidence="2">
    <location>
        <begin position="443"/>
        <end position="514"/>
    </location>
</feature>
<dbReference type="Pfam" id="PF19295">
    <property type="entry name" value="SufBD_N"/>
    <property type="match status" value="1"/>
</dbReference>